<dbReference type="Proteomes" id="UP000291286">
    <property type="component" value="Unassembled WGS sequence"/>
</dbReference>
<gene>
    <name evidence="1" type="ORF">EA661_12905</name>
</gene>
<dbReference type="SUPFAM" id="SSF47413">
    <property type="entry name" value="lambda repressor-like DNA-binding domains"/>
    <property type="match status" value="1"/>
</dbReference>
<proteinExistence type="predicted"/>
<accession>A0A4V2HDJ2</accession>
<dbReference type="RefSeq" id="WP_130519376.1">
    <property type="nucleotide sequence ID" value="NZ_SHMB01000005.1"/>
</dbReference>
<dbReference type="EMBL" id="SHMB01000005">
    <property type="protein sequence ID" value="TAA27650.1"/>
    <property type="molecule type" value="Genomic_DNA"/>
</dbReference>
<evidence type="ECO:0000313" key="2">
    <source>
        <dbReference type="Proteomes" id="UP000291286"/>
    </source>
</evidence>
<dbReference type="Gene3D" id="1.10.260.40">
    <property type="entry name" value="lambda repressor-like DNA-binding domains"/>
    <property type="match status" value="1"/>
</dbReference>
<dbReference type="AlphaFoldDB" id="A0A4V2HDJ2"/>
<evidence type="ECO:0008006" key="3">
    <source>
        <dbReference type="Google" id="ProtNLM"/>
    </source>
</evidence>
<reference evidence="1 2" key="1">
    <citation type="submission" date="2019-02" db="EMBL/GenBank/DDBJ databases">
        <title>WGS of Pseudoxanthomonas species novum from clinical isolates.</title>
        <authorList>
            <person name="Bernier A.-M."/>
            <person name="Bernard K."/>
            <person name="Vachon A."/>
        </authorList>
    </citation>
    <scope>NUCLEOTIDE SEQUENCE [LARGE SCALE GENOMIC DNA]</scope>
    <source>
        <strain evidence="1 2">NML171202</strain>
    </source>
</reference>
<name>A0A4V2HDJ2_9GAMM</name>
<dbReference type="InterPro" id="IPR010982">
    <property type="entry name" value="Lambda_DNA-bd_dom_sf"/>
</dbReference>
<dbReference type="GO" id="GO:0003677">
    <property type="term" value="F:DNA binding"/>
    <property type="evidence" value="ECO:0007669"/>
    <property type="project" value="InterPro"/>
</dbReference>
<comment type="caution">
    <text evidence="1">The sequence shown here is derived from an EMBL/GenBank/DDBJ whole genome shotgun (WGS) entry which is preliminary data.</text>
</comment>
<evidence type="ECO:0000313" key="1">
    <source>
        <dbReference type="EMBL" id="TAA27650.1"/>
    </source>
</evidence>
<sequence>MDAKDIIDRLGGTFAVAKLCNVKPPSVSEWKRNGIPVARLQYLALLRPDLFQQGAPSSAEAA</sequence>
<protein>
    <recommendedName>
        <fullName evidence="3">Rha family transcriptional regulator</fullName>
    </recommendedName>
</protein>
<organism evidence="1 2">
    <name type="scientific">Pseudoxanthomonas winnipegensis</name>
    <dbReference type="NCBI Taxonomy" id="2480810"/>
    <lineage>
        <taxon>Bacteria</taxon>
        <taxon>Pseudomonadati</taxon>
        <taxon>Pseudomonadota</taxon>
        <taxon>Gammaproteobacteria</taxon>
        <taxon>Lysobacterales</taxon>
        <taxon>Lysobacteraceae</taxon>
        <taxon>Pseudoxanthomonas</taxon>
    </lineage>
</organism>